<dbReference type="InterPro" id="IPR010272">
    <property type="entry name" value="T6SS_TssF"/>
</dbReference>
<evidence type="ECO:0000313" key="3">
    <source>
        <dbReference type="Proteomes" id="UP000267858"/>
    </source>
</evidence>
<dbReference type="PANTHER" id="PTHR35370:SF1">
    <property type="entry name" value="TYPE VI SECRETION SYSTEM COMPONENT TSSF1"/>
    <property type="match status" value="1"/>
</dbReference>
<dbReference type="Pfam" id="PF05947">
    <property type="entry name" value="T6SS_TssF"/>
    <property type="match status" value="1"/>
</dbReference>
<organism evidence="2 3">
    <name type="scientific">Salmonella enterica subsp. salamae</name>
    <dbReference type="NCBI Taxonomy" id="59202"/>
    <lineage>
        <taxon>Bacteria</taxon>
        <taxon>Pseudomonadati</taxon>
        <taxon>Pseudomonadota</taxon>
        <taxon>Gammaproteobacteria</taxon>
        <taxon>Enterobacterales</taxon>
        <taxon>Enterobacteriaceae</taxon>
        <taxon>Salmonella</taxon>
    </lineage>
</organism>
<dbReference type="AlphaFoldDB" id="A0A6D2GAB1"/>
<reference evidence="2 3" key="1">
    <citation type="submission" date="2018-12" db="EMBL/GenBank/DDBJ databases">
        <authorList>
            <consortium name="Pathogen Informatics"/>
        </authorList>
    </citation>
    <scope>NUCLEOTIDE SEQUENCE [LARGE SCALE GENOMIC DNA]</scope>
    <source>
        <strain evidence="2 3">NCTC5773</strain>
    </source>
</reference>
<dbReference type="EMBL" id="LR134141">
    <property type="protein sequence ID" value="VEA04838.1"/>
    <property type="molecule type" value="Genomic_DNA"/>
</dbReference>
<dbReference type="PANTHER" id="PTHR35370">
    <property type="entry name" value="CYTOPLASMIC PROTEIN-RELATED-RELATED"/>
    <property type="match status" value="1"/>
</dbReference>
<dbReference type="Proteomes" id="UP000267858">
    <property type="component" value="Chromosome"/>
</dbReference>
<accession>A0A6D2GAB1</accession>
<name>A0A6D2GAB1_SALER</name>
<proteinExistence type="predicted"/>
<feature type="region of interest" description="Disordered" evidence="1">
    <location>
        <begin position="110"/>
        <end position="141"/>
    </location>
</feature>
<protein>
    <submittedName>
        <fullName evidence="2">Type VI secretion protein, family</fullName>
    </submittedName>
</protein>
<evidence type="ECO:0000313" key="2">
    <source>
        <dbReference type="EMBL" id="VEA04838.1"/>
    </source>
</evidence>
<gene>
    <name evidence="2" type="primary">vasA_2</name>
    <name evidence="2" type="ORF">NCTC5773_03404</name>
</gene>
<evidence type="ECO:0000256" key="1">
    <source>
        <dbReference type="SAM" id="MobiDB-lite"/>
    </source>
</evidence>
<sequence>MFPRMRCIFFDLSGVALPPGAPGNTFTLRLQFDRPLPENLRISRDSLRLHCTPAINLFSHRAVPFTPDGTCQEYPLLTNRKHPDRYEIFCVTGIHGQEDTPERDNALRSVARSREEQGPLSLDSFQHPAGIPPGTDRISTGSIVQNRHCGVTVPIT</sequence>